<proteinExistence type="predicted"/>
<reference evidence="1 2" key="1">
    <citation type="journal article" date="2017" name="Int. J. Syst. Evol. Microbiol.">
        <title>Gemmobacter straminiformis sp. nov., isolated from an artificial fountain.</title>
        <authorList>
            <person name="Kang J.Y."/>
            <person name="Kim M.J."/>
            <person name="Chun J."/>
            <person name="Son K.P."/>
            <person name="Jahng K.Y."/>
        </authorList>
    </citation>
    <scope>NUCLEOTIDE SEQUENCE [LARGE SCALE GENOMIC DNA]</scope>
    <source>
        <strain evidence="1 2">CAM-8</strain>
    </source>
</reference>
<dbReference type="EMBL" id="JACLQD010000001">
    <property type="protein sequence ID" value="MBC2834076.1"/>
    <property type="molecule type" value="Genomic_DNA"/>
</dbReference>
<sequence>MSAFSAENVAKAISRVTSTSSKDLRALRTRAVANRLTDLAAAIDSELQLRGAFELDASQAERHASWSEKAADLNLVEAIEMAFSIAPANPEEKALTLRIYENPEVSYQDLVGFRGKGDVGLILGHMIYERLGFFRKFLLGSERMSDLLFTRDTATGRVSYRLTAEAEAAFIKIGLLGQEP</sequence>
<name>A0A842I2S5_9RHOB</name>
<gene>
    <name evidence="1" type="ORF">H7F16_01060</name>
</gene>
<accession>A0A842I2S5</accession>
<dbReference type="AlphaFoldDB" id="A0A842I2S5"/>
<evidence type="ECO:0000313" key="2">
    <source>
        <dbReference type="Proteomes" id="UP000555411"/>
    </source>
</evidence>
<comment type="caution">
    <text evidence="1">The sequence shown here is derived from an EMBL/GenBank/DDBJ whole genome shotgun (WGS) entry which is preliminary data.</text>
</comment>
<dbReference type="Proteomes" id="UP000555411">
    <property type="component" value="Unassembled WGS sequence"/>
</dbReference>
<dbReference type="RefSeq" id="WP_185795706.1">
    <property type="nucleotide sequence ID" value="NZ_JACLQD010000001.1"/>
</dbReference>
<protein>
    <submittedName>
        <fullName evidence="1">Uncharacterized protein</fullName>
    </submittedName>
</protein>
<evidence type="ECO:0000313" key="1">
    <source>
        <dbReference type="EMBL" id="MBC2834076.1"/>
    </source>
</evidence>
<keyword evidence="2" id="KW-1185">Reference proteome</keyword>
<organism evidence="1 2">
    <name type="scientific">Paragemmobacter straminiformis</name>
    <dbReference type="NCBI Taxonomy" id="2045119"/>
    <lineage>
        <taxon>Bacteria</taxon>
        <taxon>Pseudomonadati</taxon>
        <taxon>Pseudomonadota</taxon>
        <taxon>Alphaproteobacteria</taxon>
        <taxon>Rhodobacterales</taxon>
        <taxon>Paracoccaceae</taxon>
        <taxon>Paragemmobacter</taxon>
    </lineage>
</organism>